<protein>
    <submittedName>
        <fullName evidence="8">RNA polymerase sigma factor</fullName>
    </submittedName>
</protein>
<name>B9M8T5_GEODF</name>
<dbReference type="InterPro" id="IPR013324">
    <property type="entry name" value="RNA_pol_sigma_r3/r4-like"/>
</dbReference>
<feature type="domain" description="RNA polymerase sigma-70 region 2" evidence="6">
    <location>
        <begin position="21"/>
        <end position="89"/>
    </location>
</feature>
<evidence type="ECO:0000313" key="8">
    <source>
        <dbReference type="EMBL" id="ACM20431.1"/>
    </source>
</evidence>
<evidence type="ECO:0000259" key="7">
    <source>
        <dbReference type="Pfam" id="PF08281"/>
    </source>
</evidence>
<evidence type="ECO:0000256" key="3">
    <source>
        <dbReference type="ARBA" id="ARBA00023082"/>
    </source>
</evidence>
<reference evidence="8 9" key="1">
    <citation type="submission" date="2009-01" db="EMBL/GenBank/DDBJ databases">
        <title>Complete sequence of Geobacter sp. FRC-32.</title>
        <authorList>
            <consortium name="US DOE Joint Genome Institute"/>
            <person name="Lucas S."/>
            <person name="Copeland A."/>
            <person name="Lapidus A."/>
            <person name="Glavina del Rio T."/>
            <person name="Dalin E."/>
            <person name="Tice H."/>
            <person name="Bruce D."/>
            <person name="Goodwin L."/>
            <person name="Pitluck S."/>
            <person name="Saunders E."/>
            <person name="Brettin T."/>
            <person name="Detter J.C."/>
            <person name="Han C."/>
            <person name="Larimer F."/>
            <person name="Land M."/>
            <person name="Hauser L."/>
            <person name="Kyrpides N."/>
            <person name="Ovchinnikova G."/>
            <person name="Kostka J."/>
            <person name="Richardson P."/>
        </authorList>
    </citation>
    <scope>NUCLEOTIDE SEQUENCE [LARGE SCALE GENOMIC DNA]</scope>
    <source>
        <strain evidence="9">DSM 22248 / JCM 15807 / FRC-32</strain>
    </source>
</reference>
<dbReference type="Pfam" id="PF08281">
    <property type="entry name" value="Sigma70_r4_2"/>
    <property type="match status" value="1"/>
</dbReference>
<dbReference type="InterPro" id="IPR007627">
    <property type="entry name" value="RNA_pol_sigma70_r2"/>
</dbReference>
<dbReference type="PANTHER" id="PTHR43133:SF8">
    <property type="entry name" value="RNA POLYMERASE SIGMA FACTOR HI_1459-RELATED"/>
    <property type="match status" value="1"/>
</dbReference>
<dbReference type="NCBIfam" id="TIGR02937">
    <property type="entry name" value="sigma70-ECF"/>
    <property type="match status" value="1"/>
</dbReference>
<keyword evidence="3" id="KW-0731">Sigma factor</keyword>
<dbReference type="SUPFAM" id="SSF88659">
    <property type="entry name" value="Sigma3 and sigma4 domains of RNA polymerase sigma factors"/>
    <property type="match status" value="1"/>
</dbReference>
<proteinExistence type="inferred from homology"/>
<dbReference type="GO" id="GO:0003677">
    <property type="term" value="F:DNA binding"/>
    <property type="evidence" value="ECO:0007669"/>
    <property type="project" value="UniProtKB-KW"/>
</dbReference>
<evidence type="ECO:0000256" key="4">
    <source>
        <dbReference type="ARBA" id="ARBA00023125"/>
    </source>
</evidence>
<evidence type="ECO:0000256" key="1">
    <source>
        <dbReference type="ARBA" id="ARBA00010641"/>
    </source>
</evidence>
<evidence type="ECO:0000256" key="5">
    <source>
        <dbReference type="ARBA" id="ARBA00023163"/>
    </source>
</evidence>
<dbReference type="HOGENOM" id="CLU_047691_3_0_7"/>
<dbReference type="GO" id="GO:0006352">
    <property type="term" value="P:DNA-templated transcription initiation"/>
    <property type="evidence" value="ECO:0007669"/>
    <property type="project" value="InterPro"/>
</dbReference>
<dbReference type="CDD" id="cd06171">
    <property type="entry name" value="Sigma70_r4"/>
    <property type="match status" value="1"/>
</dbReference>
<accession>B9M8T5</accession>
<dbReference type="Gene3D" id="1.10.1740.10">
    <property type="match status" value="1"/>
</dbReference>
<sequence length="187" mass="21298">MEDIQVIQCIQAGDTEAFAVLVSRYHRNLLNFIYRLVRDEALVEDLGQEIFLDAFRGLRDFDPHRGVPFAAWLFILARNRCISEVRARTLRNFVDIEGIPEPAGSIPDAEELFLAGERREALRRSLEQLPEPFRETILQSLAGKSLEEIAAKDGVSLGTVKSRLFRAKEGLKALMGQIYRRENNGRI</sequence>
<feature type="domain" description="RNA polymerase sigma factor 70 region 4 type 2" evidence="7">
    <location>
        <begin position="119"/>
        <end position="169"/>
    </location>
</feature>
<keyword evidence="4" id="KW-0238">DNA-binding</keyword>
<organism evidence="8 9">
    <name type="scientific">Geotalea daltonii (strain DSM 22248 / JCM 15807 / FRC-32)</name>
    <name type="common">Geobacter daltonii</name>
    <dbReference type="NCBI Taxonomy" id="316067"/>
    <lineage>
        <taxon>Bacteria</taxon>
        <taxon>Pseudomonadati</taxon>
        <taxon>Thermodesulfobacteriota</taxon>
        <taxon>Desulfuromonadia</taxon>
        <taxon>Geobacterales</taxon>
        <taxon>Geobacteraceae</taxon>
        <taxon>Geotalea</taxon>
    </lineage>
</organism>
<dbReference type="eggNOG" id="COG1595">
    <property type="taxonomic scope" value="Bacteria"/>
</dbReference>
<dbReference type="Proteomes" id="UP000007721">
    <property type="component" value="Chromosome"/>
</dbReference>
<dbReference type="InterPro" id="IPR014284">
    <property type="entry name" value="RNA_pol_sigma-70_dom"/>
</dbReference>
<dbReference type="GO" id="GO:0016987">
    <property type="term" value="F:sigma factor activity"/>
    <property type="evidence" value="ECO:0007669"/>
    <property type="project" value="UniProtKB-KW"/>
</dbReference>
<comment type="similarity">
    <text evidence="1">Belongs to the sigma-70 factor family. ECF subfamily.</text>
</comment>
<dbReference type="InterPro" id="IPR036388">
    <property type="entry name" value="WH-like_DNA-bd_sf"/>
</dbReference>
<evidence type="ECO:0000313" key="9">
    <source>
        <dbReference type="Proteomes" id="UP000007721"/>
    </source>
</evidence>
<dbReference type="PANTHER" id="PTHR43133">
    <property type="entry name" value="RNA POLYMERASE ECF-TYPE SIGMA FACTO"/>
    <property type="match status" value="1"/>
</dbReference>
<dbReference type="AlphaFoldDB" id="B9M8T5"/>
<keyword evidence="2" id="KW-0805">Transcription regulation</keyword>
<dbReference type="RefSeq" id="WP_012647160.1">
    <property type="nucleotide sequence ID" value="NC_011979.1"/>
</dbReference>
<dbReference type="KEGG" id="geo:Geob_2076"/>
<dbReference type="EMBL" id="CP001390">
    <property type="protein sequence ID" value="ACM20431.1"/>
    <property type="molecule type" value="Genomic_DNA"/>
</dbReference>
<dbReference type="OrthoDB" id="8684701at2"/>
<dbReference type="STRING" id="316067.Geob_2076"/>
<gene>
    <name evidence="8" type="ordered locus">Geob_2076</name>
</gene>
<dbReference type="Pfam" id="PF04542">
    <property type="entry name" value="Sigma70_r2"/>
    <property type="match status" value="1"/>
</dbReference>
<dbReference type="InterPro" id="IPR013249">
    <property type="entry name" value="RNA_pol_sigma70_r4_t2"/>
</dbReference>
<keyword evidence="9" id="KW-1185">Reference proteome</keyword>
<dbReference type="SUPFAM" id="SSF88946">
    <property type="entry name" value="Sigma2 domain of RNA polymerase sigma factors"/>
    <property type="match status" value="1"/>
</dbReference>
<evidence type="ECO:0000259" key="6">
    <source>
        <dbReference type="Pfam" id="PF04542"/>
    </source>
</evidence>
<evidence type="ECO:0000256" key="2">
    <source>
        <dbReference type="ARBA" id="ARBA00023015"/>
    </source>
</evidence>
<dbReference type="InterPro" id="IPR039425">
    <property type="entry name" value="RNA_pol_sigma-70-like"/>
</dbReference>
<dbReference type="Gene3D" id="1.10.10.10">
    <property type="entry name" value="Winged helix-like DNA-binding domain superfamily/Winged helix DNA-binding domain"/>
    <property type="match status" value="1"/>
</dbReference>
<dbReference type="InterPro" id="IPR013325">
    <property type="entry name" value="RNA_pol_sigma_r2"/>
</dbReference>
<keyword evidence="5" id="KW-0804">Transcription</keyword>